<gene>
    <name evidence="2" type="ORF">CJOHNSTONI_LOCUS1351</name>
</gene>
<dbReference type="AlphaFoldDB" id="A0A8J2M0W0"/>
<keyword evidence="3" id="KW-1185">Reference proteome</keyword>
<protein>
    <submittedName>
        <fullName evidence="2">Uncharacterized protein</fullName>
    </submittedName>
</protein>
<dbReference type="Proteomes" id="UP000746747">
    <property type="component" value="Unassembled WGS sequence"/>
</dbReference>
<dbReference type="OrthoDB" id="10350196at2759"/>
<keyword evidence="1" id="KW-0472">Membrane</keyword>
<feature type="transmembrane region" description="Helical" evidence="1">
    <location>
        <begin position="20"/>
        <end position="47"/>
    </location>
</feature>
<evidence type="ECO:0000256" key="1">
    <source>
        <dbReference type="SAM" id="Phobius"/>
    </source>
</evidence>
<keyword evidence="1" id="KW-1133">Transmembrane helix</keyword>
<name>A0A8J2M0W0_9BILA</name>
<sequence length="66" mass="7748">MNITANDYEDSGKIKEDNQLFLMITFAIYAFEGFLLVICNGLIEMALIKHRYLRRQYVILFAQVID</sequence>
<accession>A0A8J2M0W0</accession>
<proteinExistence type="predicted"/>
<comment type="caution">
    <text evidence="2">The sequence shown here is derived from an EMBL/GenBank/DDBJ whole genome shotgun (WGS) entry which is preliminary data.</text>
</comment>
<evidence type="ECO:0000313" key="2">
    <source>
        <dbReference type="EMBL" id="CAG9530910.1"/>
    </source>
</evidence>
<organism evidence="2 3">
    <name type="scientific">Cercopithifilaria johnstoni</name>
    <dbReference type="NCBI Taxonomy" id="2874296"/>
    <lineage>
        <taxon>Eukaryota</taxon>
        <taxon>Metazoa</taxon>
        <taxon>Ecdysozoa</taxon>
        <taxon>Nematoda</taxon>
        <taxon>Chromadorea</taxon>
        <taxon>Rhabditida</taxon>
        <taxon>Spirurina</taxon>
        <taxon>Spiruromorpha</taxon>
        <taxon>Filarioidea</taxon>
        <taxon>Onchocercidae</taxon>
        <taxon>Cercopithifilaria</taxon>
    </lineage>
</organism>
<dbReference type="EMBL" id="CAKAEH010000412">
    <property type="protein sequence ID" value="CAG9530910.1"/>
    <property type="molecule type" value="Genomic_DNA"/>
</dbReference>
<keyword evidence="1" id="KW-0812">Transmembrane</keyword>
<reference evidence="2" key="1">
    <citation type="submission" date="2021-09" db="EMBL/GenBank/DDBJ databases">
        <authorList>
            <consortium name="Pathogen Informatics"/>
        </authorList>
    </citation>
    <scope>NUCLEOTIDE SEQUENCE</scope>
</reference>
<evidence type="ECO:0000313" key="3">
    <source>
        <dbReference type="Proteomes" id="UP000746747"/>
    </source>
</evidence>